<feature type="domain" description="Mannitol dehydrogenase N-terminal" evidence="3">
    <location>
        <begin position="31"/>
        <end position="281"/>
    </location>
</feature>
<dbReference type="InterPro" id="IPR000669">
    <property type="entry name" value="Mannitol_DH"/>
</dbReference>
<dbReference type="RefSeq" id="WP_188517198.1">
    <property type="nucleotide sequence ID" value="NZ_BMES01000001.1"/>
</dbReference>
<protein>
    <submittedName>
        <fullName evidence="5">Mannitol dehydrogenase</fullName>
    </submittedName>
</protein>
<feature type="domain" description="Mannitol dehydrogenase C-terminal" evidence="4">
    <location>
        <begin position="290"/>
        <end position="472"/>
    </location>
</feature>
<reference evidence="5" key="1">
    <citation type="journal article" date="2014" name="Int. J. Syst. Evol. Microbiol.">
        <title>Complete genome sequence of Corynebacterium casei LMG S-19264T (=DSM 44701T), isolated from a smear-ripened cheese.</title>
        <authorList>
            <consortium name="US DOE Joint Genome Institute (JGI-PGF)"/>
            <person name="Walter F."/>
            <person name="Albersmeier A."/>
            <person name="Kalinowski J."/>
            <person name="Ruckert C."/>
        </authorList>
    </citation>
    <scope>NUCLEOTIDE SEQUENCE</scope>
    <source>
        <strain evidence="5">CGMCC 1.12214</strain>
    </source>
</reference>
<dbReference type="PROSITE" id="PS00974">
    <property type="entry name" value="MANNITOL_DHGENASE"/>
    <property type="match status" value="1"/>
</dbReference>
<dbReference type="InterPro" id="IPR008927">
    <property type="entry name" value="6-PGluconate_DH-like_C_sf"/>
</dbReference>
<dbReference type="Gene3D" id="1.10.1040.10">
    <property type="entry name" value="N-(1-d-carboxylethyl)-l-norvaline Dehydrogenase, domain 2"/>
    <property type="match status" value="1"/>
</dbReference>
<dbReference type="Proteomes" id="UP000603912">
    <property type="component" value="Unassembled WGS sequence"/>
</dbReference>
<name>A0A917I6R3_9HYPH</name>
<dbReference type="InterPro" id="IPR036291">
    <property type="entry name" value="NAD(P)-bd_dom_sf"/>
</dbReference>
<dbReference type="SUPFAM" id="SSF51735">
    <property type="entry name" value="NAD(P)-binding Rossmann-fold domains"/>
    <property type="match status" value="1"/>
</dbReference>
<dbReference type="InterPro" id="IPR050988">
    <property type="entry name" value="Mannitol_DH/Oxidoreductase"/>
</dbReference>
<dbReference type="GO" id="GO:0016616">
    <property type="term" value="F:oxidoreductase activity, acting on the CH-OH group of donors, NAD or NADP as acceptor"/>
    <property type="evidence" value="ECO:0007669"/>
    <property type="project" value="TreeGrafter"/>
</dbReference>
<dbReference type="InterPro" id="IPR013118">
    <property type="entry name" value="Mannitol_DH_C"/>
</dbReference>
<reference evidence="5" key="2">
    <citation type="submission" date="2020-09" db="EMBL/GenBank/DDBJ databases">
        <authorList>
            <person name="Sun Q."/>
            <person name="Zhou Y."/>
        </authorList>
    </citation>
    <scope>NUCLEOTIDE SEQUENCE</scope>
    <source>
        <strain evidence="5">CGMCC 1.12214</strain>
    </source>
</reference>
<evidence type="ECO:0000256" key="1">
    <source>
        <dbReference type="ARBA" id="ARBA00023002"/>
    </source>
</evidence>
<dbReference type="Pfam" id="PF08125">
    <property type="entry name" value="Mannitol_dh_C"/>
    <property type="match status" value="1"/>
</dbReference>
<dbReference type="PANTHER" id="PTHR43362:SF1">
    <property type="entry name" value="MANNITOL DEHYDROGENASE 2-RELATED"/>
    <property type="match status" value="1"/>
</dbReference>
<dbReference type="SUPFAM" id="SSF48179">
    <property type="entry name" value="6-phosphogluconate dehydrogenase C-terminal domain-like"/>
    <property type="match status" value="1"/>
</dbReference>
<keyword evidence="1" id="KW-0560">Oxidoreductase</keyword>
<dbReference type="PRINTS" id="PR00084">
    <property type="entry name" value="MTLDHDRGNASE"/>
</dbReference>
<organism evidence="5 6">
    <name type="scientific">Alsobacter metallidurans</name>
    <dbReference type="NCBI Taxonomy" id="340221"/>
    <lineage>
        <taxon>Bacteria</taxon>
        <taxon>Pseudomonadati</taxon>
        <taxon>Pseudomonadota</taxon>
        <taxon>Alphaproteobacteria</taxon>
        <taxon>Hyphomicrobiales</taxon>
        <taxon>Alsobacteraceae</taxon>
        <taxon>Alsobacter</taxon>
    </lineage>
</organism>
<dbReference type="InterPro" id="IPR013131">
    <property type="entry name" value="Mannitol_DH_N"/>
</dbReference>
<dbReference type="GO" id="GO:0019594">
    <property type="term" value="P:mannitol metabolic process"/>
    <property type="evidence" value="ECO:0007669"/>
    <property type="project" value="InterPro"/>
</dbReference>
<dbReference type="Pfam" id="PF01232">
    <property type="entry name" value="Mannitol_dh"/>
    <property type="match status" value="1"/>
</dbReference>
<dbReference type="InterPro" id="IPR023027">
    <property type="entry name" value="Mannitol_DH_CS"/>
</dbReference>
<evidence type="ECO:0000259" key="4">
    <source>
        <dbReference type="Pfam" id="PF08125"/>
    </source>
</evidence>
<evidence type="ECO:0000313" key="6">
    <source>
        <dbReference type="Proteomes" id="UP000603912"/>
    </source>
</evidence>
<accession>A0A917I6R3</accession>
<keyword evidence="6" id="KW-1185">Reference proteome</keyword>
<comment type="caution">
    <text evidence="5">The sequence shown here is derived from an EMBL/GenBank/DDBJ whole genome shotgun (WGS) entry which is preliminary data.</text>
</comment>
<sequence length="500" mass="55167">MTLISLDRRSLADMPPTVERPAFDPASVRPGIVHLGLGGFHRAHMARYTHELMERRPEALEWGIVGAVLLPRDKRMVDALAPQDGLYTLVERNGEHERVRVIGSLAGVFDAGETSGPLLEILDRPAIRIVSLTVTENGYCLNAATKRLDVEHPLIRADLADPYRPKSAIGVIVEMLRRRHVAGAPPPTLLSCDNIQHNGEVLRHCVMDLAALRDEDLRRWIAEAVSFPSTMVDRITPVTSQADIERLSERYGVADQWPVVSEVFSQWVIEDRFPQGRPAWEEVGAQFVDDVAPYEFMKLRLLNASHLAVSGLGQLAGYVTIDQSLADPRIRTVMAALMDRETGPTLPEIPGVDIAAYKAELLQRFANVAIRDTVQRVNSDAPINLLVEPIRDRLKAEQDVTFLALALAAWFYRVRGADEKGAPLLVTHPLAALLREKALEGGPDPRPLLSIRSLFGELGDNSRLIARLTDWLGSLYGAGVQATLDRASQIISRKLGPPGS</sequence>
<proteinExistence type="predicted"/>
<dbReference type="PANTHER" id="PTHR43362">
    <property type="entry name" value="MANNITOL DEHYDROGENASE DSF1-RELATED"/>
    <property type="match status" value="1"/>
</dbReference>
<dbReference type="InterPro" id="IPR013328">
    <property type="entry name" value="6PGD_dom2"/>
</dbReference>
<dbReference type="Gene3D" id="3.40.50.720">
    <property type="entry name" value="NAD(P)-binding Rossmann-like Domain"/>
    <property type="match status" value="1"/>
</dbReference>
<evidence type="ECO:0000256" key="2">
    <source>
        <dbReference type="ARBA" id="ARBA00023027"/>
    </source>
</evidence>
<keyword evidence="2" id="KW-0520">NAD</keyword>
<gene>
    <name evidence="5" type="primary">mtlD</name>
    <name evidence="5" type="ORF">GCM10007036_16920</name>
</gene>
<dbReference type="EMBL" id="BMES01000001">
    <property type="protein sequence ID" value="GGH16310.1"/>
    <property type="molecule type" value="Genomic_DNA"/>
</dbReference>
<evidence type="ECO:0000259" key="3">
    <source>
        <dbReference type="Pfam" id="PF01232"/>
    </source>
</evidence>
<evidence type="ECO:0000313" key="5">
    <source>
        <dbReference type="EMBL" id="GGH16310.1"/>
    </source>
</evidence>
<dbReference type="AlphaFoldDB" id="A0A917I6R3"/>